<proteinExistence type="predicted"/>
<dbReference type="Gene3D" id="3.10.280.10">
    <property type="entry name" value="Mitochondrial glycoprotein"/>
    <property type="match status" value="1"/>
</dbReference>
<dbReference type="OrthoDB" id="278212at2759"/>
<name>A0A7J7NVK6_9MAGN</name>
<dbReference type="PANTHER" id="PTHR10826:SF36">
    <property type="entry name" value="OS08G0439900 PROTEIN"/>
    <property type="match status" value="1"/>
</dbReference>
<protein>
    <recommendedName>
        <fullName evidence="3">Mitochondrial glycoprotein</fullName>
    </recommendedName>
</protein>
<dbReference type="PANTHER" id="PTHR10826">
    <property type="entry name" value="COMPLEMENT COMPONENT 1"/>
    <property type="match status" value="1"/>
</dbReference>
<dbReference type="FunFam" id="3.10.280.10:FF:000003">
    <property type="entry name" value="Mitochondrial glycoprotein"/>
    <property type="match status" value="1"/>
</dbReference>
<evidence type="ECO:0008006" key="3">
    <source>
        <dbReference type="Google" id="ProtNLM"/>
    </source>
</evidence>
<dbReference type="Proteomes" id="UP000541444">
    <property type="component" value="Unassembled WGS sequence"/>
</dbReference>
<dbReference type="EMBL" id="JACGCM010000510">
    <property type="protein sequence ID" value="KAF6171235.1"/>
    <property type="molecule type" value="Genomic_DNA"/>
</dbReference>
<gene>
    <name evidence="1" type="ORF">GIB67_036903</name>
</gene>
<dbReference type="Pfam" id="PF02330">
    <property type="entry name" value="MAM33"/>
    <property type="match status" value="1"/>
</dbReference>
<dbReference type="InterPro" id="IPR003428">
    <property type="entry name" value="MAM33"/>
</dbReference>
<organism evidence="1 2">
    <name type="scientific">Kingdonia uniflora</name>
    <dbReference type="NCBI Taxonomy" id="39325"/>
    <lineage>
        <taxon>Eukaryota</taxon>
        <taxon>Viridiplantae</taxon>
        <taxon>Streptophyta</taxon>
        <taxon>Embryophyta</taxon>
        <taxon>Tracheophyta</taxon>
        <taxon>Spermatophyta</taxon>
        <taxon>Magnoliopsida</taxon>
        <taxon>Ranunculales</taxon>
        <taxon>Circaeasteraceae</taxon>
        <taxon>Kingdonia</taxon>
    </lineage>
</organism>
<dbReference type="AlphaFoldDB" id="A0A7J7NVK6"/>
<reference evidence="1 2" key="1">
    <citation type="journal article" date="2020" name="IScience">
        <title>Genome Sequencing of the Endangered Kingdonia uniflora (Circaeasteraceae, Ranunculales) Reveals Potential Mechanisms of Evolutionary Specialization.</title>
        <authorList>
            <person name="Sun Y."/>
            <person name="Deng T."/>
            <person name="Zhang A."/>
            <person name="Moore M.J."/>
            <person name="Landis J.B."/>
            <person name="Lin N."/>
            <person name="Zhang H."/>
            <person name="Zhang X."/>
            <person name="Huang J."/>
            <person name="Zhang X."/>
            <person name="Sun H."/>
            <person name="Wang H."/>
        </authorList>
    </citation>
    <scope>NUCLEOTIDE SEQUENCE [LARGE SCALE GENOMIC DNA]</scope>
    <source>
        <strain evidence="1">TB1705</strain>
        <tissue evidence="1">Leaf</tissue>
    </source>
</reference>
<dbReference type="InterPro" id="IPR036561">
    <property type="entry name" value="MAM33_sf"/>
</dbReference>
<accession>A0A7J7NVK6</accession>
<dbReference type="SUPFAM" id="SSF54529">
    <property type="entry name" value="Mitochondrial glycoprotein MAM33-like"/>
    <property type="match status" value="1"/>
</dbReference>
<comment type="caution">
    <text evidence="1">The sequence shown here is derived from an EMBL/GenBank/DDBJ whole genome shotgun (WGS) entry which is preliminary data.</text>
</comment>
<evidence type="ECO:0000313" key="1">
    <source>
        <dbReference type="EMBL" id="KAF6171235.1"/>
    </source>
</evidence>
<dbReference type="GO" id="GO:0005759">
    <property type="term" value="C:mitochondrial matrix"/>
    <property type="evidence" value="ECO:0007669"/>
    <property type="project" value="InterPro"/>
</dbReference>
<sequence length="235" mass="27369">MARLIQASKRAILSHLSLSSTKTLITQIQQSTLVLNHNKTRNYITEMRKSTFEANILRILRNEIEYESEYAPALQPPSKFNSFTVEDQPGEQWVRLIGKHGEKEKIKIEATMFDGLAPVPKPEGEDNNAPLHISLIVDVTKEEDGNRLEFICSAWPECLDIEKVYMFKSDRNLIHPYTGPPFVKLDEELQIAFFEFLQERGVNDELAVFLHEYMMNKDRMEFLKWMNKTKSFVEK</sequence>
<evidence type="ECO:0000313" key="2">
    <source>
        <dbReference type="Proteomes" id="UP000541444"/>
    </source>
</evidence>
<keyword evidence="2" id="KW-1185">Reference proteome</keyword>